<sequence>MTFNWMQGVFFAFLKCFGVEFVEDRACEDSSSSRNKKSFLNFSELSLSNTQTNNGSSIEKSSNYVSISQLLLESNINPSSQKNAKEHASVKLSKLVEIYSDKKRDQVYGVDVLSSSLNKEPSELKSDEIITTIDSDTKPHACTFSENSLFTNTQTLQRLTQPCECPLDILYSFQHSLQKRKKARIGPLHI</sequence>
<name>A0AAV0ZD96_VICFA</name>
<evidence type="ECO:0000313" key="3">
    <source>
        <dbReference type="Proteomes" id="UP001157006"/>
    </source>
</evidence>
<gene>
    <name evidence="2" type="ORF">VFH_I111920</name>
</gene>
<keyword evidence="3" id="KW-1185">Reference proteome</keyword>
<accession>A0AAV0ZD96</accession>
<protein>
    <submittedName>
        <fullName evidence="2">Uncharacterized protein</fullName>
    </submittedName>
</protein>
<dbReference type="EMBL" id="OX451735">
    <property type="protein sequence ID" value="CAI8593852.1"/>
    <property type="molecule type" value="Genomic_DNA"/>
</dbReference>
<dbReference type="Proteomes" id="UP001157006">
    <property type="component" value="Chromosome 1S"/>
</dbReference>
<organism evidence="2 3">
    <name type="scientific">Vicia faba</name>
    <name type="common">Broad bean</name>
    <name type="synonym">Faba vulgaris</name>
    <dbReference type="NCBI Taxonomy" id="3906"/>
    <lineage>
        <taxon>Eukaryota</taxon>
        <taxon>Viridiplantae</taxon>
        <taxon>Streptophyta</taxon>
        <taxon>Embryophyta</taxon>
        <taxon>Tracheophyta</taxon>
        <taxon>Spermatophyta</taxon>
        <taxon>Magnoliopsida</taxon>
        <taxon>eudicotyledons</taxon>
        <taxon>Gunneridae</taxon>
        <taxon>Pentapetalae</taxon>
        <taxon>rosids</taxon>
        <taxon>fabids</taxon>
        <taxon>Fabales</taxon>
        <taxon>Fabaceae</taxon>
        <taxon>Papilionoideae</taxon>
        <taxon>50 kb inversion clade</taxon>
        <taxon>NPAAA clade</taxon>
        <taxon>Hologalegina</taxon>
        <taxon>IRL clade</taxon>
        <taxon>Fabeae</taxon>
        <taxon>Vicia</taxon>
    </lineage>
</organism>
<feature type="signal peptide" evidence="1">
    <location>
        <begin position="1"/>
        <end position="18"/>
    </location>
</feature>
<evidence type="ECO:0000256" key="1">
    <source>
        <dbReference type="SAM" id="SignalP"/>
    </source>
</evidence>
<reference evidence="2 3" key="1">
    <citation type="submission" date="2023-01" db="EMBL/GenBank/DDBJ databases">
        <authorList>
            <person name="Kreplak J."/>
        </authorList>
    </citation>
    <scope>NUCLEOTIDE SEQUENCE [LARGE SCALE GENOMIC DNA]</scope>
</reference>
<dbReference type="AlphaFoldDB" id="A0AAV0ZD96"/>
<feature type="chain" id="PRO_5043931303" evidence="1">
    <location>
        <begin position="19"/>
        <end position="190"/>
    </location>
</feature>
<proteinExistence type="predicted"/>
<evidence type="ECO:0000313" key="2">
    <source>
        <dbReference type="EMBL" id="CAI8593852.1"/>
    </source>
</evidence>
<keyword evidence="1" id="KW-0732">Signal</keyword>